<dbReference type="InterPro" id="IPR011332">
    <property type="entry name" value="Ribosomal_zn-bd"/>
</dbReference>
<evidence type="ECO:0000313" key="9">
    <source>
        <dbReference type="Proteomes" id="UP000605846"/>
    </source>
</evidence>
<dbReference type="OrthoDB" id="2014905at2759"/>
<evidence type="ECO:0000256" key="4">
    <source>
        <dbReference type="ARBA" id="ARBA00022980"/>
    </source>
</evidence>
<keyword evidence="9" id="KW-1185">Reference proteome</keyword>
<dbReference type="NCBIfam" id="TIGR01031">
    <property type="entry name" value="rpmF_bact"/>
    <property type="match status" value="1"/>
</dbReference>
<comment type="similarity">
    <text evidence="2">Belongs to the bacterial ribosomal protein bL32 family.</text>
</comment>
<evidence type="ECO:0000256" key="3">
    <source>
        <dbReference type="ARBA" id="ARBA00022946"/>
    </source>
</evidence>
<dbReference type="Pfam" id="PF01783">
    <property type="entry name" value="Ribosomal_L32p"/>
    <property type="match status" value="1"/>
</dbReference>
<evidence type="ECO:0000256" key="5">
    <source>
        <dbReference type="ARBA" id="ARBA00023128"/>
    </source>
</evidence>
<evidence type="ECO:0000256" key="1">
    <source>
        <dbReference type="ARBA" id="ARBA00004173"/>
    </source>
</evidence>
<keyword evidence="3" id="KW-0809">Transit peptide</keyword>
<organism evidence="8 9">
    <name type="scientific">Apophysomyces ossiformis</name>
    <dbReference type="NCBI Taxonomy" id="679940"/>
    <lineage>
        <taxon>Eukaryota</taxon>
        <taxon>Fungi</taxon>
        <taxon>Fungi incertae sedis</taxon>
        <taxon>Mucoromycota</taxon>
        <taxon>Mucoromycotina</taxon>
        <taxon>Mucoromycetes</taxon>
        <taxon>Mucorales</taxon>
        <taxon>Mucorineae</taxon>
        <taxon>Mucoraceae</taxon>
        <taxon>Apophysomyces</taxon>
    </lineage>
</organism>
<protein>
    <recommendedName>
        <fullName evidence="7">Large ribosomal subunit protein bL32m</fullName>
    </recommendedName>
</protein>
<name>A0A8H7BPH9_9FUNG</name>
<dbReference type="GO" id="GO:0005762">
    <property type="term" value="C:mitochondrial large ribosomal subunit"/>
    <property type="evidence" value="ECO:0007669"/>
    <property type="project" value="TreeGrafter"/>
</dbReference>
<reference evidence="8" key="1">
    <citation type="submission" date="2020-01" db="EMBL/GenBank/DDBJ databases">
        <title>Genome Sequencing of Three Apophysomyces-Like Fungal Strains Confirms a Novel Fungal Genus in the Mucoromycota with divergent Burkholderia-like Endosymbiotic Bacteria.</title>
        <authorList>
            <person name="Stajich J.E."/>
            <person name="Macias A.M."/>
            <person name="Carter-House D."/>
            <person name="Lovett B."/>
            <person name="Kasson L.R."/>
            <person name="Berry K."/>
            <person name="Grigoriev I."/>
            <person name="Chang Y."/>
            <person name="Spatafora J."/>
            <person name="Kasson M.T."/>
        </authorList>
    </citation>
    <scope>NUCLEOTIDE SEQUENCE</scope>
    <source>
        <strain evidence="8">NRRL A-21654</strain>
    </source>
</reference>
<dbReference type="GO" id="GO:0006412">
    <property type="term" value="P:translation"/>
    <property type="evidence" value="ECO:0007669"/>
    <property type="project" value="InterPro"/>
</dbReference>
<dbReference type="PANTHER" id="PTHR21026:SF2">
    <property type="entry name" value="LARGE RIBOSOMAL SUBUNIT PROTEIN BL32M"/>
    <property type="match status" value="1"/>
</dbReference>
<proteinExistence type="inferred from homology"/>
<keyword evidence="5" id="KW-0496">Mitochondrion</keyword>
<dbReference type="InterPro" id="IPR051991">
    <property type="entry name" value="Mitoribosomal_protein_bL32"/>
</dbReference>
<dbReference type="Proteomes" id="UP000605846">
    <property type="component" value="Unassembled WGS sequence"/>
</dbReference>
<evidence type="ECO:0000256" key="2">
    <source>
        <dbReference type="ARBA" id="ARBA00008560"/>
    </source>
</evidence>
<keyword evidence="4" id="KW-0689">Ribosomal protein</keyword>
<dbReference type="HAMAP" id="MF_00340">
    <property type="entry name" value="Ribosomal_bL32"/>
    <property type="match status" value="1"/>
</dbReference>
<accession>A0A8H7BPH9</accession>
<dbReference type="GO" id="GO:0003735">
    <property type="term" value="F:structural constituent of ribosome"/>
    <property type="evidence" value="ECO:0007669"/>
    <property type="project" value="InterPro"/>
</dbReference>
<dbReference type="EMBL" id="JABAYA010000288">
    <property type="protein sequence ID" value="KAF7721243.1"/>
    <property type="molecule type" value="Genomic_DNA"/>
</dbReference>
<keyword evidence="6" id="KW-0687">Ribonucleoprotein</keyword>
<evidence type="ECO:0000313" key="8">
    <source>
        <dbReference type="EMBL" id="KAF7721243.1"/>
    </source>
</evidence>
<evidence type="ECO:0000256" key="7">
    <source>
        <dbReference type="ARBA" id="ARBA00039935"/>
    </source>
</evidence>
<gene>
    <name evidence="8" type="ORF">EC973_005006</name>
</gene>
<comment type="caution">
    <text evidence="8">The sequence shown here is derived from an EMBL/GenBank/DDBJ whole genome shotgun (WGS) entry which is preliminary data.</text>
</comment>
<dbReference type="InterPro" id="IPR002677">
    <property type="entry name" value="Ribosomal_bL32"/>
</dbReference>
<sequence length="114" mass="12809">MSLRSFARPTAHFYGSLKVQTSRFGTLSLSQATLDSTAQNTFQVPCWLEPVLWAAPKKKTSHSKKRMRASNKGLPLKENVTECPACGNHKLLHHLCKHCYGDIKEKSKNELLQA</sequence>
<dbReference type="AlphaFoldDB" id="A0A8H7BPH9"/>
<dbReference type="PANTHER" id="PTHR21026">
    <property type="entry name" value="39S RIBOSOMAL PROTEIN L32, MITOCHONDRIAL"/>
    <property type="match status" value="1"/>
</dbReference>
<comment type="subcellular location">
    <subcellularLocation>
        <location evidence="1">Mitochondrion</location>
    </subcellularLocation>
</comment>
<dbReference type="SUPFAM" id="SSF57829">
    <property type="entry name" value="Zn-binding ribosomal proteins"/>
    <property type="match status" value="1"/>
</dbReference>
<evidence type="ECO:0000256" key="6">
    <source>
        <dbReference type="ARBA" id="ARBA00023274"/>
    </source>
</evidence>